<dbReference type="InterPro" id="IPR051353">
    <property type="entry name" value="Tobamovirus_resist_UPF0261"/>
</dbReference>
<dbReference type="PANTHER" id="PTHR31862:SF1">
    <property type="entry name" value="UPF0261 DOMAIN PROTEIN (AFU_ORTHOLOGUE AFUA_1G10120)"/>
    <property type="match status" value="1"/>
</dbReference>
<dbReference type="CDD" id="cd15488">
    <property type="entry name" value="Tm-1-like"/>
    <property type="match status" value="1"/>
</dbReference>
<evidence type="ECO:0000259" key="1">
    <source>
        <dbReference type="Pfam" id="PF06792"/>
    </source>
</evidence>
<name>A0ABT7PCA7_9BACT</name>
<dbReference type="PANTHER" id="PTHR31862">
    <property type="entry name" value="UPF0261 DOMAIN PROTEIN (AFU_ORTHOLOGUE AFUA_1G10120)"/>
    <property type="match status" value="1"/>
</dbReference>
<dbReference type="PIRSF" id="PIRSF033271">
    <property type="entry name" value="UCP033271"/>
    <property type="match status" value="1"/>
</dbReference>
<dbReference type="InterPro" id="IPR044122">
    <property type="entry name" value="UPF0261_N"/>
</dbReference>
<keyword evidence="4" id="KW-1185">Reference proteome</keyword>
<evidence type="ECO:0000313" key="3">
    <source>
        <dbReference type="EMBL" id="MDM4014091.1"/>
    </source>
</evidence>
<dbReference type="RefSeq" id="WP_289161834.1">
    <property type="nucleotide sequence ID" value="NZ_JASZZN010000001.1"/>
</dbReference>
<dbReference type="InterPro" id="IPR008322">
    <property type="entry name" value="UPF0261"/>
</dbReference>
<sequence>MATIAVLGTLDSKGSEHAFVAEQIRQHGHMPLLIDVGTYEPPDDLRMDVKIDRHEVARAGGIVWSELESRSDRGECVAAMTAAAPLLLQELYRQTRIQGVISLGGSGGTAIATAAMRALPIGFPKVMVSTMASGNIVHYVGTKDIVMIPSIVDIAGLNRVSRMIFTRAAGVICGMVESDVAPDTDDRPLIVASMFGNTTECIAAATPVLEEAGYEVLVFHATGAGGRAMESLIESGMVAGVLDITTTEWADELVGGILSAGPHRLEAAAKTGVPAIVVPGCLDMVNFGEQNSVPPQFANRRFYAHNPQVTLMRTSREECRELGRVLAQKINPSSAPVSVLIPRKAISVISAEGGPFHDPNADQALFESLANSLRDDIPVHWEDRRINDPEFAQLCAKTLLRNIQVAAQRS</sequence>
<protein>
    <submittedName>
        <fullName evidence="3">Tm-1-like ATP-binding domain-containing protein</fullName>
    </submittedName>
</protein>
<accession>A0ABT7PCA7</accession>
<dbReference type="NCBIfam" id="NF002674">
    <property type="entry name" value="PRK02399.1-2"/>
    <property type="match status" value="1"/>
</dbReference>
<proteinExistence type="predicted"/>
<evidence type="ECO:0000313" key="4">
    <source>
        <dbReference type="Proteomes" id="UP001239462"/>
    </source>
</evidence>
<dbReference type="Proteomes" id="UP001239462">
    <property type="component" value="Unassembled WGS sequence"/>
</dbReference>
<dbReference type="Gene3D" id="3.40.50.12020">
    <property type="entry name" value="Uncharacterised protein family UPF0261, NN domain"/>
    <property type="match status" value="1"/>
</dbReference>
<feature type="domain" description="UPF0261" evidence="1">
    <location>
        <begin position="3"/>
        <end position="178"/>
    </location>
</feature>
<dbReference type="InterPro" id="IPR056778">
    <property type="entry name" value="UPF0261_C"/>
</dbReference>
<evidence type="ECO:0000259" key="2">
    <source>
        <dbReference type="Pfam" id="PF23189"/>
    </source>
</evidence>
<comment type="caution">
    <text evidence="3">The sequence shown here is derived from an EMBL/GenBank/DDBJ whole genome shotgun (WGS) entry which is preliminary data.</text>
</comment>
<dbReference type="Gene3D" id="3.40.50.12030">
    <property type="entry name" value="Uncharacterised protein family UPF0261, NC domain"/>
    <property type="match status" value="1"/>
</dbReference>
<feature type="domain" description="UPF0261" evidence="2">
    <location>
        <begin position="187"/>
        <end position="401"/>
    </location>
</feature>
<dbReference type="Pfam" id="PF23189">
    <property type="entry name" value="UPF0261_C"/>
    <property type="match status" value="1"/>
</dbReference>
<dbReference type="Pfam" id="PF06792">
    <property type="entry name" value="UPF0261"/>
    <property type="match status" value="1"/>
</dbReference>
<organism evidence="3 4">
    <name type="scientific">Roseiconus lacunae</name>
    <dbReference type="NCBI Taxonomy" id="2605694"/>
    <lineage>
        <taxon>Bacteria</taxon>
        <taxon>Pseudomonadati</taxon>
        <taxon>Planctomycetota</taxon>
        <taxon>Planctomycetia</taxon>
        <taxon>Pirellulales</taxon>
        <taxon>Pirellulaceae</taxon>
        <taxon>Roseiconus</taxon>
    </lineage>
</organism>
<gene>
    <name evidence="3" type="ORF">QTN89_01530</name>
</gene>
<dbReference type="EMBL" id="JASZZN010000001">
    <property type="protein sequence ID" value="MDM4014091.1"/>
    <property type="molecule type" value="Genomic_DNA"/>
</dbReference>
<reference evidence="3 4" key="1">
    <citation type="submission" date="2023-06" db="EMBL/GenBank/DDBJ databases">
        <title>Roseiconus lacunae JC819 isolated from Gulf of Mannar region, Tamil Nadu.</title>
        <authorList>
            <person name="Pk S."/>
            <person name="Ch S."/>
            <person name="Ch V.R."/>
        </authorList>
    </citation>
    <scope>NUCLEOTIDE SEQUENCE [LARGE SCALE GENOMIC DNA]</scope>
    <source>
        <strain evidence="3 4">JC819</strain>
    </source>
</reference>